<evidence type="ECO:0000256" key="1">
    <source>
        <dbReference type="ARBA" id="ARBA00001946"/>
    </source>
</evidence>
<feature type="domain" description="CobQ/CobB/MinD/ParA nucleotide binding" evidence="9">
    <location>
        <begin position="7"/>
        <end position="183"/>
    </location>
</feature>
<keyword evidence="2 8" id="KW-0169">Cobalamin biosynthesis</keyword>
<accession>M0NY17</accession>
<evidence type="ECO:0000256" key="3">
    <source>
        <dbReference type="ARBA" id="ARBA00022598"/>
    </source>
</evidence>
<dbReference type="SUPFAM" id="SSF52317">
    <property type="entry name" value="Class I glutamine amidotransferase-like"/>
    <property type="match status" value="1"/>
</dbReference>
<dbReference type="NCBIfam" id="NF002204">
    <property type="entry name" value="PRK01077.1"/>
    <property type="match status" value="1"/>
</dbReference>
<evidence type="ECO:0000256" key="8">
    <source>
        <dbReference type="HAMAP-Rule" id="MF_00027"/>
    </source>
</evidence>
<evidence type="ECO:0000259" key="9">
    <source>
        <dbReference type="Pfam" id="PF01656"/>
    </source>
</evidence>
<dbReference type="PANTHER" id="PTHR43873:SF1">
    <property type="entry name" value="COBYRINATE A,C-DIAMIDE SYNTHASE"/>
    <property type="match status" value="1"/>
</dbReference>
<keyword evidence="3 8" id="KW-0436">Ligase</keyword>
<dbReference type="RefSeq" id="WP_008848806.1">
    <property type="nucleotide sequence ID" value="NZ_AOJH01000065.1"/>
</dbReference>
<evidence type="ECO:0000256" key="7">
    <source>
        <dbReference type="ARBA" id="ARBA00022962"/>
    </source>
</evidence>
<name>M0NY17_9EURY</name>
<dbReference type="Proteomes" id="UP000011546">
    <property type="component" value="Unassembled WGS sequence"/>
</dbReference>
<keyword evidence="6 8" id="KW-0460">Magnesium</keyword>
<evidence type="ECO:0000256" key="6">
    <source>
        <dbReference type="ARBA" id="ARBA00022842"/>
    </source>
</evidence>
<dbReference type="STRING" id="1230456.C468_10552"/>
<dbReference type="OrthoDB" id="8896at2157"/>
<evidence type="ECO:0000256" key="2">
    <source>
        <dbReference type="ARBA" id="ARBA00022573"/>
    </source>
</evidence>
<comment type="caution">
    <text evidence="11">The sequence shown here is derived from an EMBL/GenBank/DDBJ whole genome shotgun (WGS) entry which is preliminary data.</text>
</comment>
<dbReference type="EMBL" id="AOJH01000065">
    <property type="protein sequence ID" value="EMA62822.1"/>
    <property type="molecule type" value="Genomic_DNA"/>
</dbReference>
<dbReference type="NCBIfam" id="TIGR00379">
    <property type="entry name" value="cobB"/>
    <property type="match status" value="1"/>
</dbReference>
<dbReference type="GO" id="GO:0005524">
    <property type="term" value="F:ATP binding"/>
    <property type="evidence" value="ECO:0007669"/>
    <property type="project" value="UniProtKB-UniRule"/>
</dbReference>
<dbReference type="InterPro" id="IPR004484">
    <property type="entry name" value="CbiA/CobB_synth"/>
</dbReference>
<evidence type="ECO:0000259" key="10">
    <source>
        <dbReference type="Pfam" id="PF07685"/>
    </source>
</evidence>
<comment type="similarity">
    <text evidence="8">Belongs to the CobB/CbiA family.</text>
</comment>
<dbReference type="SUPFAM" id="SSF52540">
    <property type="entry name" value="P-loop containing nucleoside triphosphate hydrolases"/>
    <property type="match status" value="1"/>
</dbReference>
<dbReference type="GO" id="GO:0042242">
    <property type="term" value="F:cobyrinic acid a,c-diamide synthase activity"/>
    <property type="evidence" value="ECO:0007669"/>
    <property type="project" value="UniProtKB-UniRule"/>
</dbReference>
<keyword evidence="4 8" id="KW-0547">Nucleotide-binding</keyword>
<comment type="pathway">
    <text evidence="8">Cofactor biosynthesis; adenosylcobalamin biosynthesis; cob(II)yrinate a,c-diamide from sirohydrochlorin (anaerobic route): step 10/10.</text>
</comment>
<comment type="catalytic activity">
    <reaction evidence="8">
        <text>cob(II)yrinate + 2 L-glutamine + 2 ATP + 2 H2O = cob(II)yrinate a,c diamide + 2 L-glutamate + 2 ADP + 2 phosphate + 2 H(+)</text>
        <dbReference type="Rhea" id="RHEA:26289"/>
        <dbReference type="ChEBI" id="CHEBI:15377"/>
        <dbReference type="ChEBI" id="CHEBI:15378"/>
        <dbReference type="ChEBI" id="CHEBI:29985"/>
        <dbReference type="ChEBI" id="CHEBI:30616"/>
        <dbReference type="ChEBI" id="CHEBI:43474"/>
        <dbReference type="ChEBI" id="CHEBI:58359"/>
        <dbReference type="ChEBI" id="CHEBI:58537"/>
        <dbReference type="ChEBI" id="CHEBI:58894"/>
        <dbReference type="ChEBI" id="CHEBI:456216"/>
        <dbReference type="EC" id="6.3.5.11"/>
    </reaction>
</comment>
<organism evidence="11 12">
    <name type="scientific">Halorubrum kocurii JCM 14978</name>
    <dbReference type="NCBI Taxonomy" id="1230456"/>
    <lineage>
        <taxon>Archaea</taxon>
        <taxon>Methanobacteriati</taxon>
        <taxon>Methanobacteriota</taxon>
        <taxon>Stenosarchaea group</taxon>
        <taxon>Halobacteria</taxon>
        <taxon>Halobacteriales</taxon>
        <taxon>Haloferacaceae</taxon>
        <taxon>Halorubrum</taxon>
    </lineage>
</organism>
<evidence type="ECO:0000313" key="11">
    <source>
        <dbReference type="EMBL" id="EMA62822.1"/>
    </source>
</evidence>
<feature type="domain" description="CobB/CobQ-like glutamine amidotransferase" evidence="10">
    <location>
        <begin position="239"/>
        <end position="428"/>
    </location>
</feature>
<dbReference type="Gene3D" id="3.40.50.880">
    <property type="match status" value="1"/>
</dbReference>
<comment type="miscellaneous">
    <text evidence="8">The a and c carboxylates of cobyrinate are activated for nucleophilic attack via formation of a phosphorylated intermediate by ATP. CbiA catalyzes first the amidation of the c-carboxylate, and then that of the a-carboxylate.</text>
</comment>
<proteinExistence type="inferred from homology"/>
<dbReference type="PATRIC" id="fig|1230456.3.peg.2093"/>
<protein>
    <recommendedName>
        <fullName evidence="8">Cobyrinate a,c-diamide synthase</fullName>
        <ecNumber evidence="8">6.3.5.11</ecNumber>
    </recommendedName>
    <alternativeName>
        <fullName evidence="8">Cobyrinic acid a,c-diamide synthetase</fullName>
    </alternativeName>
</protein>
<comment type="function">
    <text evidence="8">Catalyzes the ATP-dependent amidation of the two carboxylate groups at positions a and c of cobyrinate, using either L-glutamine or ammonia as the nitrogen source.</text>
</comment>
<dbReference type="PANTHER" id="PTHR43873">
    <property type="entry name" value="COBYRINATE A,C-DIAMIDE SYNTHASE"/>
    <property type="match status" value="1"/>
</dbReference>
<dbReference type="InterPro" id="IPR011698">
    <property type="entry name" value="GATase_3"/>
</dbReference>
<dbReference type="CDD" id="cd03130">
    <property type="entry name" value="GATase1_CobB"/>
    <property type="match status" value="1"/>
</dbReference>
<dbReference type="InterPro" id="IPR002586">
    <property type="entry name" value="CobQ/CobB/MinD/ParA_Nub-bd_dom"/>
</dbReference>
<reference evidence="11 12" key="1">
    <citation type="journal article" date="2014" name="PLoS Genet.">
        <title>Phylogenetically driven sequencing of extremely halophilic archaea reveals strategies for static and dynamic osmo-response.</title>
        <authorList>
            <person name="Becker E.A."/>
            <person name="Seitzer P.M."/>
            <person name="Tritt A."/>
            <person name="Larsen D."/>
            <person name="Krusor M."/>
            <person name="Yao A.I."/>
            <person name="Wu D."/>
            <person name="Madern D."/>
            <person name="Eisen J.A."/>
            <person name="Darling A.E."/>
            <person name="Facciotti M.T."/>
        </authorList>
    </citation>
    <scope>NUCLEOTIDE SEQUENCE [LARGE SCALE GENOMIC DNA]</scope>
    <source>
        <strain evidence="11 12">JCM 14978</strain>
    </source>
</reference>
<dbReference type="AlphaFoldDB" id="M0NY17"/>
<evidence type="ECO:0000256" key="4">
    <source>
        <dbReference type="ARBA" id="ARBA00022741"/>
    </source>
</evidence>
<dbReference type="GO" id="GO:0009236">
    <property type="term" value="P:cobalamin biosynthetic process"/>
    <property type="evidence" value="ECO:0007669"/>
    <property type="project" value="UniProtKB-UniRule"/>
</dbReference>
<dbReference type="InterPro" id="IPR029062">
    <property type="entry name" value="Class_I_gatase-like"/>
</dbReference>
<dbReference type="Gene3D" id="3.40.50.300">
    <property type="entry name" value="P-loop containing nucleotide triphosphate hydrolases"/>
    <property type="match status" value="1"/>
</dbReference>
<dbReference type="UniPathway" id="UPA00148">
    <property type="reaction ID" value="UER00231"/>
</dbReference>
<feature type="active site" description="Nucleophile" evidence="8">
    <location>
        <position position="319"/>
    </location>
</feature>
<dbReference type="InterPro" id="IPR027417">
    <property type="entry name" value="P-loop_NTPase"/>
</dbReference>
<dbReference type="HAMAP" id="MF_00027">
    <property type="entry name" value="CobB_CbiA"/>
    <property type="match status" value="1"/>
</dbReference>
<dbReference type="PROSITE" id="PS51274">
    <property type="entry name" value="GATASE_COBBQ"/>
    <property type="match status" value="1"/>
</dbReference>
<gene>
    <name evidence="8" type="primary">cbiA</name>
    <name evidence="11" type="ORF">C468_10552</name>
</gene>
<evidence type="ECO:0000256" key="5">
    <source>
        <dbReference type="ARBA" id="ARBA00022840"/>
    </source>
</evidence>
<dbReference type="Pfam" id="PF07685">
    <property type="entry name" value="GATase_3"/>
    <property type="match status" value="1"/>
</dbReference>
<comment type="domain">
    <text evidence="8">Comprises of two domains. The C-terminal domain contains the binding site for glutamine and catalyzes the hydrolysis of this substrate to glutamate and ammonia. The N-terminal domain is anticipated to bind ATP and cobyrinate and catalyzes the ultimate synthesis of the diamide product. The ammonia produced via the glutaminase domain is probably translocated to the adjacent domain via a molecular tunnel, where it reacts with an activated intermediate.</text>
</comment>
<comment type="cofactor">
    <cofactor evidence="1 8">
        <name>Mg(2+)</name>
        <dbReference type="ChEBI" id="CHEBI:18420"/>
    </cofactor>
</comment>
<keyword evidence="7 8" id="KW-0315">Glutamine amidotransferase</keyword>
<keyword evidence="12" id="KW-1185">Reference proteome</keyword>
<dbReference type="EC" id="6.3.5.11" evidence="8"/>
<sequence length="437" mass="45659">MRGLVLGGTASGVGKTVATLAAIRALEAAGHDVQPAKAGPDFIDPSHHEHVAGRPSRTLDLWLQGEAGLRRNYDRGEGDVCVVEGVMGLYDGDESSTAAVAEALGLPVVLVVDASAGMESVAATALGFRTYADRIGRDVDVVGVIAQRAHGGRHADGIREALPDEVAYLGRVPPNDNLSVPDRHLGLHMGDESPVPTDALDAAAEGLRTDRLVDIAREPAGAAEPTEATPAQPDADRPRVAVARDDAFRFAYPATIERLRERATVEAFSPLAGDSLPPCDGVYLPGGYPELHAAKLAASPALGEVASAAAEGTPVLGECGGLMTLAESLTTVDGETHAMAGALPADVRMRDRYRALDHVELRATRDAPTASAGATLRGHEFHYSDADAATDARFAFDVERGTGIDGDRDGLIEHRTLGTYCHVHPESGAFDAFLDGL</sequence>
<keyword evidence="5 8" id="KW-0067">ATP-binding</keyword>
<dbReference type="Pfam" id="PF01656">
    <property type="entry name" value="CbiA"/>
    <property type="match status" value="1"/>
</dbReference>
<feature type="site" description="Increases nucleophilicity of active site Cys" evidence="8">
    <location>
        <position position="422"/>
    </location>
</feature>
<dbReference type="NCBIfam" id="NF010471">
    <property type="entry name" value="PRK13896.1"/>
    <property type="match status" value="1"/>
</dbReference>
<evidence type="ECO:0000313" key="12">
    <source>
        <dbReference type="Proteomes" id="UP000011546"/>
    </source>
</evidence>